<dbReference type="InterPro" id="IPR015422">
    <property type="entry name" value="PyrdxlP-dep_Trfase_small"/>
</dbReference>
<dbReference type="PROSITE" id="PS51318">
    <property type="entry name" value="TAT"/>
    <property type="match status" value="1"/>
</dbReference>
<accession>A0ABP8LND8</accession>
<dbReference type="Proteomes" id="UP001501508">
    <property type="component" value="Unassembled WGS sequence"/>
</dbReference>
<dbReference type="InterPro" id="IPR015424">
    <property type="entry name" value="PyrdxlP-dep_Trfase"/>
</dbReference>
<feature type="signal peptide" evidence="3">
    <location>
        <begin position="1"/>
        <end position="36"/>
    </location>
</feature>
<evidence type="ECO:0000256" key="2">
    <source>
        <dbReference type="RuleBase" id="RU004508"/>
    </source>
</evidence>
<dbReference type="SUPFAM" id="SSF53383">
    <property type="entry name" value="PLP-dependent transferases"/>
    <property type="match status" value="1"/>
</dbReference>
<dbReference type="Pfam" id="PF01041">
    <property type="entry name" value="DegT_DnrJ_EryC1"/>
    <property type="match status" value="1"/>
</dbReference>
<evidence type="ECO:0000256" key="1">
    <source>
        <dbReference type="ARBA" id="ARBA00037999"/>
    </source>
</evidence>
<keyword evidence="3" id="KW-0732">Signal</keyword>
<feature type="chain" id="PRO_5045359672" description="dTDP-4-amino-4,6-dideoxygalactose transaminase" evidence="3">
    <location>
        <begin position="37"/>
        <end position="464"/>
    </location>
</feature>
<evidence type="ECO:0000313" key="5">
    <source>
        <dbReference type="Proteomes" id="UP001501508"/>
    </source>
</evidence>
<comment type="similarity">
    <text evidence="1 2">Belongs to the DegT/DnrJ/EryC1 family.</text>
</comment>
<keyword evidence="2" id="KW-0663">Pyridoxal phosphate</keyword>
<evidence type="ECO:0000313" key="4">
    <source>
        <dbReference type="EMBL" id="GAA4432786.1"/>
    </source>
</evidence>
<dbReference type="EMBL" id="BAABEY010000002">
    <property type="protein sequence ID" value="GAA4432786.1"/>
    <property type="molecule type" value="Genomic_DNA"/>
</dbReference>
<sequence>MAEKKHSRRDFIIKNATGGIGALLAPTLLAAGGASAAPAIAETLSSKPAILGGSPAWSESRWPKWPRWVPETDEPKVLDVLRSGVWSRAGVVTEFEKEWAGAIGTKRCLAVVNGTNALVVALSQMGVGAGDEVLVPPYTFISTVTAVLSNNAVPVFVDIDPATYQMDPAKIEAKITPRTKVILPVHIMGLPVDMKRINAIAKKHKLLVLEDACQAHFAEIDGKRVGSFGDAGCFSFQNSKNLPIGEGGAIVSNNDQLIDKCFSYTNLGNPYGTAIGSVGTGSFMQGTKLRFSEYQAAVGLAMLKRLDQETTIRNENAAYLSQLLKDIPGLVPQKTYPDATRSAFHLYAMRYNADAFRGLKRDDFLKSLRAEGVPCSSGYTRLNVQPFLAQTFGTQTYRKIYSKKELDIATYNKNNHCPENDKLCSEAVWFTQNMLLAERSDMEFIAAAIKKTYNNADQLKASLK</sequence>
<keyword evidence="5" id="KW-1185">Reference proteome</keyword>
<dbReference type="InterPro" id="IPR000653">
    <property type="entry name" value="DegT/StrS_aminotransferase"/>
</dbReference>
<dbReference type="InterPro" id="IPR015421">
    <property type="entry name" value="PyrdxlP-dep_Trfase_major"/>
</dbReference>
<gene>
    <name evidence="4" type="ORF">GCM10023091_05430</name>
</gene>
<dbReference type="PANTHER" id="PTHR30244:SF34">
    <property type="entry name" value="DTDP-4-AMINO-4,6-DIDEOXYGALACTOSE TRANSAMINASE"/>
    <property type="match status" value="1"/>
</dbReference>
<dbReference type="CDD" id="cd00616">
    <property type="entry name" value="AHBA_syn"/>
    <property type="match status" value="1"/>
</dbReference>
<evidence type="ECO:0000256" key="3">
    <source>
        <dbReference type="SAM" id="SignalP"/>
    </source>
</evidence>
<dbReference type="Gene3D" id="3.90.1150.10">
    <property type="entry name" value="Aspartate Aminotransferase, domain 1"/>
    <property type="match status" value="1"/>
</dbReference>
<protein>
    <recommendedName>
        <fullName evidence="6">dTDP-4-amino-4,6-dideoxygalactose transaminase</fullName>
    </recommendedName>
</protein>
<organism evidence="4 5">
    <name type="scientific">Ravibacter arvi</name>
    <dbReference type="NCBI Taxonomy" id="2051041"/>
    <lineage>
        <taxon>Bacteria</taxon>
        <taxon>Pseudomonadati</taxon>
        <taxon>Bacteroidota</taxon>
        <taxon>Cytophagia</taxon>
        <taxon>Cytophagales</taxon>
        <taxon>Spirosomataceae</taxon>
        <taxon>Ravibacter</taxon>
    </lineage>
</organism>
<reference evidence="5" key="1">
    <citation type="journal article" date="2019" name="Int. J. Syst. Evol. Microbiol.">
        <title>The Global Catalogue of Microorganisms (GCM) 10K type strain sequencing project: providing services to taxonomists for standard genome sequencing and annotation.</title>
        <authorList>
            <consortium name="The Broad Institute Genomics Platform"/>
            <consortium name="The Broad Institute Genome Sequencing Center for Infectious Disease"/>
            <person name="Wu L."/>
            <person name="Ma J."/>
        </authorList>
    </citation>
    <scope>NUCLEOTIDE SEQUENCE [LARGE SCALE GENOMIC DNA]</scope>
    <source>
        <strain evidence="5">JCM 31920</strain>
    </source>
</reference>
<dbReference type="PANTHER" id="PTHR30244">
    <property type="entry name" value="TRANSAMINASE"/>
    <property type="match status" value="1"/>
</dbReference>
<proteinExistence type="inferred from homology"/>
<dbReference type="InterPro" id="IPR006311">
    <property type="entry name" value="TAT_signal"/>
</dbReference>
<name>A0ABP8LND8_9BACT</name>
<evidence type="ECO:0008006" key="6">
    <source>
        <dbReference type="Google" id="ProtNLM"/>
    </source>
</evidence>
<dbReference type="Gene3D" id="3.40.640.10">
    <property type="entry name" value="Type I PLP-dependent aspartate aminotransferase-like (Major domain)"/>
    <property type="match status" value="1"/>
</dbReference>
<comment type="caution">
    <text evidence="4">The sequence shown here is derived from an EMBL/GenBank/DDBJ whole genome shotgun (WGS) entry which is preliminary data.</text>
</comment>
<dbReference type="RefSeq" id="WP_345026498.1">
    <property type="nucleotide sequence ID" value="NZ_BAABEY010000002.1"/>
</dbReference>